<gene>
    <name evidence="1" type="ORF">CR201_G0040353</name>
</gene>
<evidence type="ECO:0000313" key="1">
    <source>
        <dbReference type="EMBL" id="PNJ85807.1"/>
    </source>
</evidence>
<proteinExistence type="predicted"/>
<protein>
    <submittedName>
        <fullName evidence="1">ELN isoform 27</fullName>
    </submittedName>
</protein>
<accession>A0A2J8XUU3</accession>
<comment type="caution">
    <text evidence="1">The sequence shown here is derived from an EMBL/GenBank/DDBJ whole genome shotgun (WGS) entry which is preliminary data.</text>
</comment>
<feature type="non-terminal residue" evidence="1">
    <location>
        <position position="1"/>
    </location>
</feature>
<name>A0A2J8XUU3_PONAB</name>
<dbReference type="EMBL" id="NDHI03003309">
    <property type="protein sequence ID" value="PNJ85807.1"/>
    <property type="molecule type" value="Genomic_DNA"/>
</dbReference>
<reference evidence="1" key="1">
    <citation type="submission" date="2017-12" db="EMBL/GenBank/DDBJ databases">
        <title>High-resolution comparative analysis of great ape genomes.</title>
        <authorList>
            <person name="Pollen A."/>
            <person name="Hastie A."/>
            <person name="Hormozdiari F."/>
            <person name="Dougherty M."/>
            <person name="Liu R."/>
            <person name="Chaisson M."/>
            <person name="Hoppe E."/>
            <person name="Hill C."/>
            <person name="Pang A."/>
            <person name="Hillier L."/>
            <person name="Baker C."/>
            <person name="Armstrong J."/>
            <person name="Shendure J."/>
            <person name="Paten B."/>
            <person name="Wilson R."/>
            <person name="Chao H."/>
            <person name="Schneider V."/>
            <person name="Ventura M."/>
            <person name="Kronenberg Z."/>
            <person name="Murali S."/>
            <person name="Gordon D."/>
            <person name="Cantsilieris S."/>
            <person name="Munson K."/>
            <person name="Nelson B."/>
            <person name="Raja A."/>
            <person name="Underwood J."/>
            <person name="Diekhans M."/>
            <person name="Fiddes I."/>
            <person name="Haussler D."/>
            <person name="Eichler E."/>
        </authorList>
    </citation>
    <scope>NUCLEOTIDE SEQUENCE [LARGE SCALE GENOMIC DNA]</scope>
    <source>
        <strain evidence="1">Susie</strain>
    </source>
</reference>
<dbReference type="AlphaFoldDB" id="A0A2J8XUU3"/>
<sequence>GTFPGALVPGGVADAAAAYKAAKAGAGLGGVPGVGGIGGLGVSAGAVVPQPGAGVKPGKVPAL</sequence>
<organism evidence="1">
    <name type="scientific">Pongo abelii</name>
    <name type="common">Sumatran orangutan</name>
    <name type="synonym">Pongo pygmaeus abelii</name>
    <dbReference type="NCBI Taxonomy" id="9601"/>
    <lineage>
        <taxon>Eukaryota</taxon>
        <taxon>Metazoa</taxon>
        <taxon>Chordata</taxon>
        <taxon>Craniata</taxon>
        <taxon>Vertebrata</taxon>
        <taxon>Euteleostomi</taxon>
        <taxon>Mammalia</taxon>
        <taxon>Eutheria</taxon>
        <taxon>Euarchontoglires</taxon>
        <taxon>Primates</taxon>
        <taxon>Haplorrhini</taxon>
        <taxon>Catarrhini</taxon>
        <taxon>Hominidae</taxon>
        <taxon>Pongo</taxon>
    </lineage>
</organism>